<dbReference type="Proteomes" id="UP000604046">
    <property type="component" value="Unassembled WGS sequence"/>
</dbReference>
<evidence type="ECO:0000313" key="1">
    <source>
        <dbReference type="EMBL" id="CAE7593583.1"/>
    </source>
</evidence>
<name>A0A812V211_9DINO</name>
<dbReference type="OrthoDB" id="432080at2759"/>
<dbReference type="EMBL" id="CAJNDS010002778">
    <property type="protein sequence ID" value="CAE7593583.1"/>
    <property type="molecule type" value="Genomic_DNA"/>
</dbReference>
<gene>
    <name evidence="1" type="ORF">SNAT2548_LOCUS33790</name>
</gene>
<comment type="caution">
    <text evidence="1">The sequence shown here is derived from an EMBL/GenBank/DDBJ whole genome shotgun (WGS) entry which is preliminary data.</text>
</comment>
<sequence length="159" mass="17406">MPAMPRSPVPLTLSELLPPSASATETSAVSWRVINPSAKFKASCGFPLVSPQLSTPLLDDFRVIFAPGSAWATQSKGAKKKEMACNKAAPLYGSLQIKFLSDDPVIRDLKLFFTIGSMRLGPFRTTPERSTSELCELPVDWRRLVDKADTSFAVTVEME</sequence>
<reference evidence="1" key="1">
    <citation type="submission" date="2021-02" db="EMBL/GenBank/DDBJ databases">
        <authorList>
            <person name="Dougan E. K."/>
            <person name="Rhodes N."/>
            <person name="Thang M."/>
            <person name="Chan C."/>
        </authorList>
    </citation>
    <scope>NUCLEOTIDE SEQUENCE</scope>
</reference>
<protein>
    <submittedName>
        <fullName evidence="1">Uncharacterized protein</fullName>
    </submittedName>
</protein>
<proteinExistence type="predicted"/>
<organism evidence="1 2">
    <name type="scientific">Symbiodinium natans</name>
    <dbReference type="NCBI Taxonomy" id="878477"/>
    <lineage>
        <taxon>Eukaryota</taxon>
        <taxon>Sar</taxon>
        <taxon>Alveolata</taxon>
        <taxon>Dinophyceae</taxon>
        <taxon>Suessiales</taxon>
        <taxon>Symbiodiniaceae</taxon>
        <taxon>Symbiodinium</taxon>
    </lineage>
</organism>
<evidence type="ECO:0000313" key="2">
    <source>
        <dbReference type="Proteomes" id="UP000604046"/>
    </source>
</evidence>
<keyword evidence="2" id="KW-1185">Reference proteome</keyword>
<accession>A0A812V211</accession>
<dbReference type="AlphaFoldDB" id="A0A812V211"/>